<accession>A0A7L7YVT8</accession>
<evidence type="ECO:0000256" key="10">
    <source>
        <dbReference type="SAM" id="Phobius"/>
    </source>
</evidence>
<organism evidence="11">
    <name type="scientific">Villorita cyprinoides</name>
    <dbReference type="NCBI Taxonomy" id="1176411"/>
    <lineage>
        <taxon>Eukaryota</taxon>
        <taxon>Metazoa</taxon>
        <taxon>Spiralia</taxon>
        <taxon>Lophotrochozoa</taxon>
        <taxon>Mollusca</taxon>
        <taxon>Bivalvia</taxon>
        <taxon>Autobranchia</taxon>
        <taxon>Heteroconchia</taxon>
        <taxon>Euheterodonta</taxon>
        <taxon>Imparidentia</taxon>
        <taxon>Neoheterodontei</taxon>
        <taxon>Venerida</taxon>
        <taxon>Cyrenoidea</taxon>
        <taxon>Cyrenidae</taxon>
        <taxon>Villorita</taxon>
    </lineage>
</organism>
<feature type="transmembrane region" description="Helical" evidence="10">
    <location>
        <begin position="51"/>
        <end position="75"/>
    </location>
</feature>
<dbReference type="EMBL" id="MK481950">
    <property type="protein sequence ID" value="QOD40734.1"/>
    <property type="molecule type" value="Genomic_DNA"/>
</dbReference>
<protein>
    <recommendedName>
        <fullName evidence="3">NADH-ubiquinone oxidoreductase chain 4L</fullName>
    </recommendedName>
    <alternativeName>
        <fullName evidence="9">NADH dehydrogenase subunit 4L</fullName>
    </alternativeName>
</protein>
<evidence type="ECO:0000256" key="9">
    <source>
        <dbReference type="ARBA" id="ARBA00031586"/>
    </source>
</evidence>
<keyword evidence="4 10" id="KW-0812">Transmembrane</keyword>
<comment type="subcellular location">
    <subcellularLocation>
        <location evidence="1">Membrane</location>
        <topology evidence="1">Multi-pass membrane protein</topology>
    </subcellularLocation>
</comment>
<dbReference type="Gene3D" id="1.10.287.3510">
    <property type="match status" value="1"/>
</dbReference>
<evidence type="ECO:0000256" key="7">
    <source>
        <dbReference type="ARBA" id="ARBA00023027"/>
    </source>
</evidence>
<keyword evidence="11" id="KW-0496">Mitochondrion</keyword>
<gene>
    <name evidence="11" type="primary">nad4L</name>
</gene>
<evidence type="ECO:0000256" key="3">
    <source>
        <dbReference type="ARBA" id="ARBA00016612"/>
    </source>
</evidence>
<dbReference type="InterPro" id="IPR039428">
    <property type="entry name" value="NUOK/Mnh_C1-like"/>
</dbReference>
<dbReference type="AlphaFoldDB" id="A0A7L7YVT8"/>
<sequence>MSFFFFLFFLSFFYIFMNSFHFLNILLVFELIVVSLFVGMFYGFSLGMSTYSLYFCIIFLTFAVCESVLGLSILVGMSRFSGVSMVKPFGFMGF</sequence>
<name>A0A7L7YVT8_9BIVA</name>
<keyword evidence="7" id="KW-0520">NAD</keyword>
<evidence type="ECO:0000256" key="2">
    <source>
        <dbReference type="ARBA" id="ARBA00010519"/>
    </source>
</evidence>
<evidence type="ECO:0000256" key="1">
    <source>
        <dbReference type="ARBA" id="ARBA00004141"/>
    </source>
</evidence>
<evidence type="ECO:0000313" key="11">
    <source>
        <dbReference type="EMBL" id="QOD40734.1"/>
    </source>
</evidence>
<keyword evidence="8 10" id="KW-0472">Membrane</keyword>
<evidence type="ECO:0000256" key="4">
    <source>
        <dbReference type="ARBA" id="ARBA00022692"/>
    </source>
</evidence>
<proteinExistence type="inferred from homology"/>
<dbReference type="Pfam" id="PF00420">
    <property type="entry name" value="Oxidored_q2"/>
    <property type="match status" value="1"/>
</dbReference>
<keyword evidence="5" id="KW-1278">Translocase</keyword>
<reference evidence="11" key="1">
    <citation type="journal article" date="2020" name="Sci. Rep.">
        <title>Mitogenomic architecture of the multivalent endemic black clam (Villorita cyprinoides) and its phylogenetic implications.</title>
        <authorList>
            <person name="Rahuman S."/>
            <person name="Jeena N.S."/>
            <person name="Asokan P.K."/>
            <person name="Vidya R."/>
            <person name="Vijayagopal P."/>
        </authorList>
    </citation>
    <scope>NUCLEOTIDE SEQUENCE</scope>
</reference>
<geneLocation type="mitochondrion" evidence="11"/>
<feature type="transmembrane region" description="Helical" evidence="10">
    <location>
        <begin position="27"/>
        <end position="44"/>
    </location>
</feature>
<evidence type="ECO:0000256" key="6">
    <source>
        <dbReference type="ARBA" id="ARBA00022989"/>
    </source>
</evidence>
<evidence type="ECO:0000256" key="5">
    <source>
        <dbReference type="ARBA" id="ARBA00022967"/>
    </source>
</evidence>
<comment type="similarity">
    <text evidence="2">Belongs to the complex I subunit 4L family.</text>
</comment>
<keyword evidence="6 10" id="KW-1133">Transmembrane helix</keyword>
<dbReference type="GO" id="GO:0016020">
    <property type="term" value="C:membrane"/>
    <property type="evidence" value="ECO:0007669"/>
    <property type="project" value="UniProtKB-SubCell"/>
</dbReference>
<evidence type="ECO:0000256" key="8">
    <source>
        <dbReference type="ARBA" id="ARBA00023136"/>
    </source>
</evidence>